<dbReference type="Proteomes" id="UP000243015">
    <property type="component" value="Unassembled WGS sequence"/>
</dbReference>
<dbReference type="InterPro" id="IPR050741">
    <property type="entry name" value="Acyl-CoA_dehydrogenase"/>
</dbReference>
<dbReference type="InterPro" id="IPR018834">
    <property type="entry name" value="DNA/RNA-bd_Est1-type"/>
</dbReference>
<evidence type="ECO:0000259" key="11">
    <source>
        <dbReference type="Pfam" id="PF10373"/>
    </source>
</evidence>
<evidence type="ECO:0000259" key="10">
    <source>
        <dbReference type="Pfam" id="PF02771"/>
    </source>
</evidence>
<accession>A0A178F2S8</accession>
<protein>
    <recommendedName>
        <fullName evidence="15">Acyl-CoA dehydrogenase</fullName>
    </recommendedName>
</protein>
<evidence type="ECO:0000256" key="1">
    <source>
        <dbReference type="ARBA" id="ARBA00001974"/>
    </source>
</evidence>
<dbReference type="Gene3D" id="1.20.140.10">
    <property type="entry name" value="Butyryl-CoA Dehydrogenase, subunit A, domain 3"/>
    <property type="match status" value="1"/>
</dbReference>
<comment type="subunit">
    <text evidence="3">Homodimer.</text>
</comment>
<gene>
    <name evidence="13" type="ORF">A7C99_1860</name>
</gene>
<dbReference type="InterPro" id="IPR037069">
    <property type="entry name" value="AcylCoA_DH/ox_N_sf"/>
</dbReference>
<dbReference type="Gene3D" id="2.40.110.10">
    <property type="entry name" value="Butyryl-CoA Dehydrogenase, subunit A, domain 2"/>
    <property type="match status" value="1"/>
</dbReference>
<dbReference type="GO" id="GO:0050660">
    <property type="term" value="F:flavin adenine dinucleotide binding"/>
    <property type="evidence" value="ECO:0007669"/>
    <property type="project" value="InterPro"/>
</dbReference>
<dbReference type="Pfam" id="PF02771">
    <property type="entry name" value="Acyl-CoA_dh_N"/>
    <property type="match status" value="1"/>
</dbReference>
<dbReference type="GO" id="GO:0005737">
    <property type="term" value="C:cytoplasm"/>
    <property type="evidence" value="ECO:0007669"/>
    <property type="project" value="TreeGrafter"/>
</dbReference>
<dbReference type="Pfam" id="PF10374">
    <property type="entry name" value="EST1"/>
    <property type="match status" value="1"/>
</dbReference>
<dbReference type="PANTHER" id="PTHR48083">
    <property type="entry name" value="MEDIUM-CHAIN SPECIFIC ACYL-COA DEHYDROGENASE, MITOCHONDRIAL-RELATED"/>
    <property type="match status" value="1"/>
</dbReference>
<feature type="region of interest" description="Disordered" evidence="7">
    <location>
        <begin position="1147"/>
        <end position="1169"/>
    </location>
</feature>
<feature type="domain" description="Acyl-CoA dehydrogenase/oxidase C-terminal" evidence="8">
    <location>
        <begin position="260"/>
        <end position="411"/>
    </location>
</feature>
<evidence type="ECO:0000259" key="9">
    <source>
        <dbReference type="Pfam" id="PF02770"/>
    </source>
</evidence>
<feature type="domain" description="Telomerase activating protein Est1-like N-terminal" evidence="12">
    <location>
        <begin position="624"/>
        <end position="719"/>
    </location>
</feature>
<evidence type="ECO:0000313" key="13">
    <source>
        <dbReference type="EMBL" id="OAL66474.1"/>
    </source>
</evidence>
<keyword evidence="6" id="KW-0560">Oxidoreductase</keyword>
<comment type="similarity">
    <text evidence="2">Belongs to the acyl-CoA dehydrogenase family.</text>
</comment>
<dbReference type="InterPro" id="IPR036250">
    <property type="entry name" value="AcylCo_DH-like_C"/>
</dbReference>
<dbReference type="PANTHER" id="PTHR48083:SF13">
    <property type="entry name" value="ACYL-COA DEHYDROGENASE FAMILY MEMBER 11"/>
    <property type="match status" value="1"/>
</dbReference>
<dbReference type="Gene3D" id="1.10.540.10">
    <property type="entry name" value="Acyl-CoA dehydrogenase/oxidase, N-terminal domain"/>
    <property type="match status" value="1"/>
</dbReference>
<feature type="domain" description="Acyl-CoA dehydrogenase/oxidase N-terminal" evidence="10">
    <location>
        <begin position="17"/>
        <end position="142"/>
    </location>
</feature>
<dbReference type="Pfam" id="PF10373">
    <property type="entry name" value="EST1_DNA_bind"/>
    <property type="match status" value="1"/>
</dbReference>
<dbReference type="SUPFAM" id="SSF56645">
    <property type="entry name" value="Acyl-CoA dehydrogenase NM domain-like"/>
    <property type="match status" value="1"/>
</dbReference>
<keyword evidence="5" id="KW-0274">FAD</keyword>
<evidence type="ECO:0000256" key="3">
    <source>
        <dbReference type="ARBA" id="ARBA00011738"/>
    </source>
</evidence>
<evidence type="ECO:0000259" key="12">
    <source>
        <dbReference type="Pfam" id="PF10374"/>
    </source>
</evidence>
<evidence type="ECO:0000256" key="4">
    <source>
        <dbReference type="ARBA" id="ARBA00022630"/>
    </source>
</evidence>
<feature type="domain" description="DNA/RNA-binding" evidence="11">
    <location>
        <begin position="728"/>
        <end position="988"/>
    </location>
</feature>
<dbReference type="EMBL" id="LHPM01000012">
    <property type="protein sequence ID" value="OAL66474.1"/>
    <property type="molecule type" value="Genomic_DNA"/>
</dbReference>
<dbReference type="VEuPathDB" id="FungiDB:TERG_04037"/>
<keyword evidence="4" id="KW-0285">Flavoprotein</keyword>
<dbReference type="SUPFAM" id="SSF47203">
    <property type="entry name" value="Acyl-CoA dehydrogenase C-terminal domain-like"/>
    <property type="match status" value="1"/>
</dbReference>
<dbReference type="InterPro" id="IPR009100">
    <property type="entry name" value="AcylCoA_DH/oxidase_NM_dom_sf"/>
</dbReference>
<dbReference type="InterPro" id="IPR006091">
    <property type="entry name" value="Acyl-CoA_Oxase/DH_mid-dom"/>
</dbReference>
<dbReference type="VEuPathDB" id="FungiDB:TERG_04038"/>
<evidence type="ECO:0008006" key="15">
    <source>
        <dbReference type="Google" id="ProtNLM"/>
    </source>
</evidence>
<dbReference type="InterPro" id="IPR013786">
    <property type="entry name" value="AcylCoA_DH/ox_N"/>
</dbReference>
<dbReference type="FunFam" id="2.40.110.10:FF:000002">
    <property type="entry name" value="Acyl-CoA dehydrogenase fadE12"/>
    <property type="match status" value="1"/>
</dbReference>
<dbReference type="GO" id="GO:0003995">
    <property type="term" value="F:acyl-CoA dehydrogenase activity"/>
    <property type="evidence" value="ECO:0007669"/>
    <property type="project" value="TreeGrafter"/>
</dbReference>
<dbReference type="Gene3D" id="1.25.40.10">
    <property type="entry name" value="Tetratricopeptide repeat domain"/>
    <property type="match status" value="1"/>
</dbReference>
<name>A0A178F2S8_TRIRU</name>
<feature type="domain" description="Acyl-CoA oxidase/dehydrogenase middle" evidence="9">
    <location>
        <begin position="147"/>
        <end position="248"/>
    </location>
</feature>
<evidence type="ECO:0000313" key="14">
    <source>
        <dbReference type="Proteomes" id="UP000243015"/>
    </source>
</evidence>
<evidence type="ECO:0000256" key="6">
    <source>
        <dbReference type="ARBA" id="ARBA00023002"/>
    </source>
</evidence>
<dbReference type="Pfam" id="PF00441">
    <property type="entry name" value="Acyl-CoA_dh_1"/>
    <property type="match status" value="1"/>
</dbReference>
<dbReference type="InterPro" id="IPR011990">
    <property type="entry name" value="TPR-like_helical_dom_sf"/>
</dbReference>
<sequence length="1308" mass="144854">MAASTRIPSLIQPFVSERARKTLDIVEEFVEKECIPRDTLFQAQLGEGQARFTKHPPVIEELKAKAKKLGLWNMFLPKNHFKEGAGFSNVEYGLMAELLGKSRVASEATNNAAPDTGNMEVLAKYGNEAQKREWLDPLLEGKIRSGFLMTEPDIASSDATNIRLNIRREGNEYVLNGEKWWSSGVGDPRCKLYLVMGKTDPNNPDPYKQQSVVLVPAGTPGVTIHRMLHVYGFDDAPHGHGQVSFKDVRVPVSNIILGEGRGFEIIQGRLGPGRIHHAMRALGAAERALEWMIARANDENKKPFGTPLSSHGVILEWIARSRLEIDSARLIVLNAAARIDSADAKAALKEIAEAKVFAPQVALTVIDRAVQAHGAMGVCQDTPLASMWANIRTLRIADGPDEVHLQQMGKRENKQRKDSTMAKIKAQKAEADRLLNANGFGALKGRFHQKGGRIFEVGRNLFNSPSLFGITDWRVCGQVAQDICDLRWISSRQTSVGAITIAIPDHTSSVPSETHCAGLKPSRIRRPNDLGMATSVIHNGAGHLNAEETFERCRAALTCALKEKEPTFAEVERLLAETRVSGQVSVFQIFTEGRGGSRHYHNDGGAVGCPDGVDIRNPMDAIKLEGGLWDAHLEINGRFRKWLSNIQEDEKKGKKRPVEKRKLINRYSKFIKSSQEFYEKYIHHLLEDFKAYNIPQFEEVARRKGLGDLGRYYQTELVDQQKKNWERATKNYSMASLVNPNSGNPFNQFAVIALAEEQHLDAVYYLYRAISAQEPHPNAHKNLTKEFKNILAGKAQPSTSTSTNDPQAVLVSSFLFLHAQCYQGDSPEHEERENEIMHLVTVDLKENILERPLLEKFALINIASEIHAKDTNAQVFLRRLNVIFFFTLLQVFLAELECSADKVTSVAYSILPALRHYSSWLLVNSPVLVSAPESKDTPLCIQIQELWKSYANTLTVLTSTFDVINLPDVHYLLEEDENTLGFKPFAHPNTMRRYGPPGATKPRKQYGETAAAALNNKEMLFRIRQFVIDGLDLERNERIPIVMVNKEDARLFVYKEEGLPQFLDTRSQTRGHGHTLTSTSIDLDEIQKPATSSSALEDGASISGSASMHRMVDNLVESEPAESLVDGDNASSYYASVNLNHRRSLAHQGFENGGSGAQGPSHFQSYSPGPPLPSIMKTAFAPQPGEAMSPTSRPSTAISCTAPQVLSSGCNNSTLFSSSFLSCFVDEFPSSLPYMQTPRLGHATSYAGGTSLGAQPSEPITAFGQYQPHQPYNSPSYFNNIPYGENRGSMLHYAGVIGEQSPPSGQGG</sequence>
<dbReference type="SUPFAM" id="SSF48452">
    <property type="entry name" value="TPR-like"/>
    <property type="match status" value="1"/>
</dbReference>
<organism evidence="13 14">
    <name type="scientific">Trichophyton rubrum</name>
    <name type="common">Athlete's foot fungus</name>
    <name type="synonym">Epidermophyton rubrum</name>
    <dbReference type="NCBI Taxonomy" id="5551"/>
    <lineage>
        <taxon>Eukaryota</taxon>
        <taxon>Fungi</taxon>
        <taxon>Dikarya</taxon>
        <taxon>Ascomycota</taxon>
        <taxon>Pezizomycotina</taxon>
        <taxon>Eurotiomycetes</taxon>
        <taxon>Eurotiomycetidae</taxon>
        <taxon>Onygenales</taxon>
        <taxon>Arthrodermataceae</taxon>
        <taxon>Trichophyton</taxon>
    </lineage>
</organism>
<proteinExistence type="inferred from homology"/>
<reference evidence="13 14" key="1">
    <citation type="submission" date="2016-05" db="EMBL/GenBank/DDBJ databases">
        <title>Genome sequencing of Trichophyton rubrum CMCC(F)T1i isolated from hair.</title>
        <authorList>
            <person name="Zhan P."/>
            <person name="Tao Y."/>
            <person name="Liu W."/>
        </authorList>
    </citation>
    <scope>NUCLEOTIDE SEQUENCE [LARGE SCALE GENOMIC DNA]</scope>
    <source>
        <strain evidence="14">CMCC(F)T1i</strain>
    </source>
</reference>
<dbReference type="InterPro" id="IPR046373">
    <property type="entry name" value="Acyl-CoA_Oxase/DH_mid-dom_sf"/>
</dbReference>
<evidence type="ECO:0000256" key="2">
    <source>
        <dbReference type="ARBA" id="ARBA00009347"/>
    </source>
</evidence>
<dbReference type="InterPro" id="IPR009075">
    <property type="entry name" value="AcylCo_DH/oxidase_C"/>
</dbReference>
<comment type="caution">
    <text evidence="13">The sequence shown here is derived from an EMBL/GenBank/DDBJ whole genome shotgun (WGS) entry which is preliminary data.</text>
</comment>
<comment type="cofactor">
    <cofactor evidence="1">
        <name>FAD</name>
        <dbReference type="ChEBI" id="CHEBI:57692"/>
    </cofactor>
</comment>
<evidence type="ECO:0000256" key="5">
    <source>
        <dbReference type="ARBA" id="ARBA00022827"/>
    </source>
</evidence>
<dbReference type="GO" id="GO:0033539">
    <property type="term" value="P:fatty acid beta-oxidation using acyl-CoA dehydrogenase"/>
    <property type="evidence" value="ECO:0007669"/>
    <property type="project" value="TreeGrafter"/>
</dbReference>
<dbReference type="Pfam" id="PF02770">
    <property type="entry name" value="Acyl-CoA_dh_M"/>
    <property type="match status" value="1"/>
</dbReference>
<evidence type="ECO:0000259" key="8">
    <source>
        <dbReference type="Pfam" id="PF00441"/>
    </source>
</evidence>
<dbReference type="InterPro" id="IPR019458">
    <property type="entry name" value="Est1-like_N"/>
</dbReference>
<evidence type="ECO:0000256" key="7">
    <source>
        <dbReference type="SAM" id="MobiDB-lite"/>
    </source>
</evidence>